<reference evidence="6 7" key="1">
    <citation type="journal article" date="2016" name="Nat. Commun.">
        <title>Thousands of microbial genomes shed light on interconnected biogeochemical processes in an aquifer system.</title>
        <authorList>
            <person name="Anantharaman K."/>
            <person name="Brown C.T."/>
            <person name="Hug L.A."/>
            <person name="Sharon I."/>
            <person name="Castelle C.J."/>
            <person name="Probst A.J."/>
            <person name="Thomas B.C."/>
            <person name="Singh A."/>
            <person name="Wilkins M.J."/>
            <person name="Karaoz U."/>
            <person name="Brodie E.L."/>
            <person name="Williams K.H."/>
            <person name="Hubbard S.S."/>
            <person name="Banfield J.F."/>
        </authorList>
    </citation>
    <scope>NUCLEOTIDE SEQUENCE [LARGE SCALE GENOMIC DNA]</scope>
</reference>
<evidence type="ECO:0000256" key="4">
    <source>
        <dbReference type="ARBA" id="ARBA00023136"/>
    </source>
</evidence>
<gene>
    <name evidence="6" type="ORF">A2257_03110</name>
</gene>
<evidence type="ECO:0000256" key="2">
    <source>
        <dbReference type="ARBA" id="ARBA00022692"/>
    </source>
</evidence>
<evidence type="ECO:0000313" key="6">
    <source>
        <dbReference type="EMBL" id="OGF20737.1"/>
    </source>
</evidence>
<dbReference type="AlphaFoldDB" id="A0A1F5S207"/>
<keyword evidence="4 5" id="KW-0472">Membrane</keyword>
<dbReference type="EMBL" id="MFGA01000020">
    <property type="protein sequence ID" value="OGF20737.1"/>
    <property type="molecule type" value="Genomic_DNA"/>
</dbReference>
<feature type="transmembrane region" description="Helical" evidence="5">
    <location>
        <begin position="70"/>
        <end position="95"/>
    </location>
</feature>
<proteinExistence type="predicted"/>
<feature type="transmembrane region" description="Helical" evidence="5">
    <location>
        <begin position="48"/>
        <end position="64"/>
    </location>
</feature>
<sequence length="114" mass="12931">MDEAINQNEPQKKDQKSQNTLMALLAYIVFFIPLLTDAKNDEFVKYHVKQGLGLFILSIVVGIINSTIPFYFWFIGTILWLGVLVFFVIGIMNALGEKKEPLPLIGKMAEKINI</sequence>
<evidence type="ECO:0000256" key="1">
    <source>
        <dbReference type="ARBA" id="ARBA00004141"/>
    </source>
</evidence>
<comment type="caution">
    <text evidence="6">The sequence shown here is derived from an EMBL/GenBank/DDBJ whole genome shotgun (WGS) entry which is preliminary data.</text>
</comment>
<accession>A0A1F5S207</accession>
<organism evidence="6 7">
    <name type="scientific">Candidatus Falkowbacteria bacterium RIFOXYA2_FULL_38_12</name>
    <dbReference type="NCBI Taxonomy" id="1797993"/>
    <lineage>
        <taxon>Bacteria</taxon>
        <taxon>Candidatus Falkowiibacteriota</taxon>
    </lineage>
</organism>
<evidence type="ECO:0000256" key="5">
    <source>
        <dbReference type="SAM" id="Phobius"/>
    </source>
</evidence>
<dbReference type="Proteomes" id="UP000177407">
    <property type="component" value="Unassembled WGS sequence"/>
</dbReference>
<keyword evidence="3 5" id="KW-1133">Transmembrane helix</keyword>
<dbReference type="Pfam" id="PF09685">
    <property type="entry name" value="MamF_MmsF"/>
    <property type="match status" value="1"/>
</dbReference>
<name>A0A1F5S207_9BACT</name>
<dbReference type="InterPro" id="IPR019109">
    <property type="entry name" value="MamF_MmsF"/>
</dbReference>
<keyword evidence="2 5" id="KW-0812">Transmembrane</keyword>
<evidence type="ECO:0000256" key="3">
    <source>
        <dbReference type="ARBA" id="ARBA00022989"/>
    </source>
</evidence>
<evidence type="ECO:0000313" key="7">
    <source>
        <dbReference type="Proteomes" id="UP000177407"/>
    </source>
</evidence>
<evidence type="ECO:0008006" key="8">
    <source>
        <dbReference type="Google" id="ProtNLM"/>
    </source>
</evidence>
<feature type="transmembrane region" description="Helical" evidence="5">
    <location>
        <begin position="20"/>
        <end position="36"/>
    </location>
</feature>
<protein>
    <recommendedName>
        <fullName evidence="8">Chloroplast import component protein (Tic20)</fullName>
    </recommendedName>
</protein>
<comment type="subcellular location">
    <subcellularLocation>
        <location evidence="1">Membrane</location>
        <topology evidence="1">Multi-pass membrane protein</topology>
    </subcellularLocation>
</comment>